<reference evidence="1 2" key="1">
    <citation type="submission" date="2016-08" db="EMBL/GenBank/DDBJ databases">
        <title>Draft genome sequence of Candidatus Piscirickettsia litoralis, from seawater.</title>
        <authorList>
            <person name="Wan X."/>
            <person name="Lee A.J."/>
            <person name="Hou S."/>
            <person name="Donachie S.P."/>
        </authorList>
    </citation>
    <scope>NUCLEOTIDE SEQUENCE [LARGE SCALE GENOMIC DNA]</scope>
    <source>
        <strain evidence="1 2">Y2</strain>
    </source>
</reference>
<organism evidence="1 2">
    <name type="scientific">Piscirickettsia litoralis</name>
    <dbReference type="NCBI Taxonomy" id="1891921"/>
    <lineage>
        <taxon>Bacteria</taxon>
        <taxon>Pseudomonadati</taxon>
        <taxon>Pseudomonadota</taxon>
        <taxon>Gammaproteobacteria</taxon>
        <taxon>Thiotrichales</taxon>
        <taxon>Piscirickettsiaceae</taxon>
        <taxon>Piscirickettsia</taxon>
    </lineage>
</organism>
<gene>
    <name evidence="1" type="ORF">BGC07_17140</name>
</gene>
<dbReference type="Proteomes" id="UP000094329">
    <property type="component" value="Unassembled WGS sequence"/>
</dbReference>
<keyword evidence="2" id="KW-1185">Reference proteome</keyword>
<dbReference type="EMBL" id="MDTU01000004">
    <property type="protein sequence ID" value="ODN41288.1"/>
    <property type="molecule type" value="Genomic_DNA"/>
</dbReference>
<accession>A0ABX3A0Y1</accession>
<name>A0ABX3A0Y1_9GAMM</name>
<dbReference type="RefSeq" id="WP_069314277.1">
    <property type="nucleotide sequence ID" value="NZ_MDTU01000004.1"/>
</dbReference>
<proteinExistence type="predicted"/>
<comment type="caution">
    <text evidence="1">The sequence shown here is derived from an EMBL/GenBank/DDBJ whole genome shotgun (WGS) entry which is preliminary data.</text>
</comment>
<evidence type="ECO:0000313" key="1">
    <source>
        <dbReference type="EMBL" id="ODN41288.1"/>
    </source>
</evidence>
<evidence type="ECO:0000313" key="2">
    <source>
        <dbReference type="Proteomes" id="UP000094329"/>
    </source>
</evidence>
<protein>
    <submittedName>
        <fullName evidence="1">Uncharacterized protein</fullName>
    </submittedName>
</protein>
<sequence length="77" mass="8655">MENQIKRLQEIAGSRVAADDCQALANEMLGMSQDSKGRIERVISKQIDEGLLDGLSYIDILSSIKEGLFELFQRRLV</sequence>